<dbReference type="InterPro" id="IPR001005">
    <property type="entry name" value="SANT/Myb"/>
</dbReference>
<sequence>MLLKRGSSQMDEGHWGTSIPNSRTAEKSKAAVKIDRRRREGLRGKKASQRKPRQLDGWELNSRGECGLPAKGGLDLFINLMRPQVDMLWPVQDLLPSAAWAAEFKSDIAKTPQLLLPHDMSFNTTSLLNTKGVDESGSQHSPPSGLEIYDQRAFPMRSGSIGNSATFLAADEQTGLNSSSPYVSVSHYSHPQSQPTDPRTNWHQSTTANLLSEQGLSNPSYWQQSGGPTAVTSFVSSHGGDHWGQETGFGANAVMMEYNQSHHYTLGHNTLPQTDHGLGHGLPLQDLPFSAPSAMSEDDDFDYLSNPFPNMLYDSSSGSFSSTGASDMLEAMALRDSSEPLRPPWPASKEHLGNKTLPCIRPASPHQADAWIWNPNSVHNHLPMFQSCACDSDLPHASSSESIRTSFLADSSSTATSSHPMDIAEQHRPSKGRKTLPDRPVPRLLAAAVLKSNDKPATPQGSKSRRSKSSAESMSPSVRKTSKLAAKPRHPAALPALTPNHRTRSQSSPGTSPSLYEAGEEVTEAELADRKAKDEFLIASRQKGMTYKQIRQEGGYTEAESTLRGRYRALTKSREERVRKPEWSEMDLILLERGVRELSPPTSNRDNNSEGPQSAKVPWKKVAEYIVQNGGSYHFGNSTCRKKWDELVREQTALGKDPRVPFFEQNTRVMRAAFGDMLRGQGGGCRYGRE</sequence>
<feature type="region of interest" description="Disordered" evidence="1">
    <location>
        <begin position="1"/>
        <end position="56"/>
    </location>
</feature>
<feature type="compositionally biased region" description="Low complexity" evidence="1">
    <location>
        <begin position="180"/>
        <end position="191"/>
    </location>
</feature>
<evidence type="ECO:0000313" key="3">
    <source>
        <dbReference type="EMBL" id="KAK4638887.1"/>
    </source>
</evidence>
<dbReference type="EMBL" id="JAFFGZ010000009">
    <property type="protein sequence ID" value="KAK4638887.1"/>
    <property type="molecule type" value="Genomic_DNA"/>
</dbReference>
<accession>A0ABR0F883</accession>
<dbReference type="RefSeq" id="XP_062727863.1">
    <property type="nucleotide sequence ID" value="XM_062881938.1"/>
</dbReference>
<evidence type="ECO:0000256" key="1">
    <source>
        <dbReference type="SAM" id="MobiDB-lite"/>
    </source>
</evidence>
<dbReference type="PROSITE" id="PS50090">
    <property type="entry name" value="MYB_LIKE"/>
    <property type="match status" value="1"/>
</dbReference>
<comment type="caution">
    <text evidence="3">The sequence shown here is derived from an EMBL/GenBank/DDBJ whole genome shotgun (WGS) entry which is preliminary data.</text>
</comment>
<feature type="region of interest" description="Disordered" evidence="1">
    <location>
        <begin position="595"/>
        <end position="616"/>
    </location>
</feature>
<dbReference type="GeneID" id="87901420"/>
<evidence type="ECO:0000259" key="2">
    <source>
        <dbReference type="PROSITE" id="PS50090"/>
    </source>
</evidence>
<feature type="compositionally biased region" description="Polar residues" evidence="1">
    <location>
        <begin position="192"/>
        <end position="202"/>
    </location>
</feature>
<keyword evidence="4" id="KW-1185">Reference proteome</keyword>
<organism evidence="3 4">
    <name type="scientific">Podospora bellae-mahoneyi</name>
    <dbReference type="NCBI Taxonomy" id="2093777"/>
    <lineage>
        <taxon>Eukaryota</taxon>
        <taxon>Fungi</taxon>
        <taxon>Dikarya</taxon>
        <taxon>Ascomycota</taxon>
        <taxon>Pezizomycotina</taxon>
        <taxon>Sordariomycetes</taxon>
        <taxon>Sordariomycetidae</taxon>
        <taxon>Sordariales</taxon>
        <taxon>Podosporaceae</taxon>
        <taxon>Podospora</taxon>
    </lineage>
</organism>
<feature type="compositionally biased region" description="Basic and acidic residues" evidence="1">
    <location>
        <begin position="24"/>
        <end position="43"/>
    </location>
</feature>
<feature type="region of interest" description="Disordered" evidence="1">
    <location>
        <begin position="405"/>
        <end position="528"/>
    </location>
</feature>
<dbReference type="Proteomes" id="UP001322138">
    <property type="component" value="Unassembled WGS sequence"/>
</dbReference>
<protein>
    <recommendedName>
        <fullName evidence="2">Myb-like domain-containing protein</fullName>
    </recommendedName>
</protein>
<feature type="domain" description="Myb-like" evidence="2">
    <location>
        <begin position="575"/>
        <end position="648"/>
    </location>
</feature>
<evidence type="ECO:0000313" key="4">
    <source>
        <dbReference type="Proteomes" id="UP001322138"/>
    </source>
</evidence>
<proteinExistence type="predicted"/>
<feature type="compositionally biased region" description="Basic residues" evidence="1">
    <location>
        <begin position="480"/>
        <end position="490"/>
    </location>
</feature>
<name>A0ABR0F883_9PEZI</name>
<reference evidence="3 4" key="1">
    <citation type="journal article" date="2023" name="bioRxiv">
        <title>High-quality genome assemblies of four members of thePodospora anserinaspecies complex.</title>
        <authorList>
            <person name="Ament-Velasquez S.L."/>
            <person name="Vogan A.A."/>
            <person name="Wallerman O."/>
            <person name="Hartmann F."/>
            <person name="Gautier V."/>
            <person name="Silar P."/>
            <person name="Giraud T."/>
            <person name="Johannesson H."/>
        </authorList>
    </citation>
    <scope>NUCLEOTIDE SEQUENCE [LARGE SCALE GENOMIC DNA]</scope>
    <source>
        <strain evidence="3 4">CBS 112042</strain>
    </source>
</reference>
<feature type="compositionally biased region" description="Polar residues" evidence="1">
    <location>
        <begin position="600"/>
        <end position="612"/>
    </location>
</feature>
<feature type="compositionally biased region" description="Polar residues" evidence="1">
    <location>
        <begin position="1"/>
        <end position="10"/>
    </location>
</feature>
<feature type="region of interest" description="Disordered" evidence="1">
    <location>
        <begin position="180"/>
        <end position="202"/>
    </location>
</feature>
<feature type="compositionally biased region" description="Polar residues" evidence="1">
    <location>
        <begin position="405"/>
        <end position="419"/>
    </location>
</feature>
<gene>
    <name evidence="3" type="ORF">QC761_703640</name>
</gene>
<feature type="compositionally biased region" description="Polar residues" evidence="1">
    <location>
        <begin position="505"/>
        <end position="514"/>
    </location>
</feature>